<name>A0ABT5YWY0_9ACTN</name>
<protein>
    <recommendedName>
        <fullName evidence="3">Cyclase</fullName>
    </recommendedName>
</protein>
<reference evidence="1 2" key="1">
    <citation type="submission" date="2023-03" db="EMBL/GenBank/DDBJ databases">
        <title>Draft genome sequence of type strain Streptomyces ferralitis JCM 14344.</title>
        <authorList>
            <person name="Klaysubun C."/>
            <person name="Duangmal K."/>
        </authorList>
    </citation>
    <scope>NUCLEOTIDE SEQUENCE [LARGE SCALE GENOMIC DNA]</scope>
    <source>
        <strain evidence="1 2">JCM 14344</strain>
    </source>
</reference>
<gene>
    <name evidence="1" type="ORF">P2L57_09525</name>
</gene>
<dbReference type="Gene3D" id="3.50.30.50">
    <property type="entry name" value="Putative cyclase"/>
    <property type="match status" value="1"/>
</dbReference>
<dbReference type="RefSeq" id="WP_275811409.1">
    <property type="nucleotide sequence ID" value="NZ_BAAANM010000018.1"/>
</dbReference>
<dbReference type="EMBL" id="JARHTQ010000005">
    <property type="protein sequence ID" value="MDF2255954.1"/>
    <property type="molecule type" value="Genomic_DNA"/>
</dbReference>
<sequence length="49" mass="5164">MGMPLIDAAAVDELATLCAELDRYAFLLTVAPPRIHGLTGVPVNPLAVF</sequence>
<dbReference type="InterPro" id="IPR037175">
    <property type="entry name" value="KFase_sf"/>
</dbReference>
<evidence type="ECO:0000313" key="1">
    <source>
        <dbReference type="EMBL" id="MDF2255954.1"/>
    </source>
</evidence>
<evidence type="ECO:0008006" key="3">
    <source>
        <dbReference type="Google" id="ProtNLM"/>
    </source>
</evidence>
<comment type="caution">
    <text evidence="1">The sequence shown here is derived from an EMBL/GenBank/DDBJ whole genome shotgun (WGS) entry which is preliminary data.</text>
</comment>
<organism evidence="1 2">
    <name type="scientific">Streptantibioticus ferralitis</name>
    <dbReference type="NCBI Taxonomy" id="236510"/>
    <lineage>
        <taxon>Bacteria</taxon>
        <taxon>Bacillati</taxon>
        <taxon>Actinomycetota</taxon>
        <taxon>Actinomycetes</taxon>
        <taxon>Kitasatosporales</taxon>
        <taxon>Streptomycetaceae</taxon>
        <taxon>Streptantibioticus</taxon>
    </lineage>
</organism>
<dbReference type="Proteomes" id="UP001220022">
    <property type="component" value="Unassembled WGS sequence"/>
</dbReference>
<accession>A0ABT5YWY0</accession>
<evidence type="ECO:0000313" key="2">
    <source>
        <dbReference type="Proteomes" id="UP001220022"/>
    </source>
</evidence>
<proteinExistence type="predicted"/>
<keyword evidence="2" id="KW-1185">Reference proteome</keyword>